<dbReference type="EMBL" id="QGGY01000003">
    <property type="protein sequence ID" value="PWJ77454.1"/>
    <property type="molecule type" value="Genomic_DNA"/>
</dbReference>
<keyword evidence="2" id="KW-1185">Reference proteome</keyword>
<organism evidence="1 2">
    <name type="scientific">Murimonas intestini</name>
    <dbReference type="NCBI Taxonomy" id="1337051"/>
    <lineage>
        <taxon>Bacteria</taxon>
        <taxon>Bacillati</taxon>
        <taxon>Bacillota</taxon>
        <taxon>Clostridia</taxon>
        <taxon>Lachnospirales</taxon>
        <taxon>Lachnospiraceae</taxon>
        <taxon>Murimonas</taxon>
    </lineage>
</organism>
<gene>
    <name evidence="1" type="ORF">C7383_103299</name>
</gene>
<protein>
    <submittedName>
        <fullName evidence="1">Stage III sporulation protein AB</fullName>
    </submittedName>
</protein>
<dbReference type="Proteomes" id="UP000245412">
    <property type="component" value="Unassembled WGS sequence"/>
</dbReference>
<dbReference type="RefSeq" id="WP_109625553.1">
    <property type="nucleotide sequence ID" value="NZ_CABJAT010000007.1"/>
</dbReference>
<reference evidence="1 2" key="1">
    <citation type="submission" date="2018-05" db="EMBL/GenBank/DDBJ databases">
        <authorList>
            <person name="Goeker M."/>
            <person name="Huntemann M."/>
            <person name="Clum A."/>
            <person name="Pillay M."/>
            <person name="Palaniappan K."/>
            <person name="Varghese N."/>
            <person name="Mikhailova N."/>
            <person name="Stamatis D."/>
            <person name="Reddy T."/>
            <person name="Daum C."/>
            <person name="Shapiro N."/>
            <person name="Ivanova N."/>
            <person name="Kyrpides N."/>
            <person name="Woyke T."/>
        </authorList>
    </citation>
    <scope>NUCLEOTIDE SEQUENCE [LARGE SCALE GENOMIC DNA]</scope>
    <source>
        <strain evidence="1 2">DSM 26524</strain>
    </source>
</reference>
<name>A0AB73T6Z7_9FIRM</name>
<dbReference type="InterPro" id="IPR014198">
    <property type="entry name" value="Spore_III_AB"/>
</dbReference>
<accession>A0AB73T6Z7</accession>
<comment type="caution">
    <text evidence="1">The sequence shown here is derived from an EMBL/GenBank/DDBJ whole genome shotgun (WGS) entry which is preliminary data.</text>
</comment>
<sequence>MLKWVGIGLMIGACSAIGLSMGQDLKKRVTQLQELRRMTGMLQGEIQYAKSPLAEAFRHVAGRIREPFSDFLRHTAEDMEEFSGESFSEIFSRNAEEDLKGSGLLREDMEQLRGFGEHLGYLDQEMQLRTIDLYRTQLMETCETASEEFKNKEKVYRYLGVCMGLFLAILFV</sequence>
<dbReference type="PIRSF" id="PIRSF021435">
    <property type="entry name" value="SpoIIIAB"/>
    <property type="match status" value="1"/>
</dbReference>
<evidence type="ECO:0000313" key="2">
    <source>
        <dbReference type="Proteomes" id="UP000245412"/>
    </source>
</evidence>
<evidence type="ECO:0000313" key="1">
    <source>
        <dbReference type="EMBL" id="PWJ77454.1"/>
    </source>
</evidence>
<proteinExistence type="predicted"/>
<dbReference type="Pfam" id="PF09548">
    <property type="entry name" value="Spore_III_AB"/>
    <property type="match status" value="1"/>
</dbReference>
<dbReference type="AlphaFoldDB" id="A0AB73T6Z7"/>